<dbReference type="InterPro" id="IPR055540">
    <property type="entry name" value="DUF7116"/>
</dbReference>
<dbReference type="AlphaFoldDB" id="A0A0W1R638"/>
<organism evidence="1 2">
    <name type="scientific">Haloprofundus marisrubri</name>
    <dbReference type="NCBI Taxonomy" id="1514971"/>
    <lineage>
        <taxon>Archaea</taxon>
        <taxon>Methanobacteriati</taxon>
        <taxon>Methanobacteriota</taxon>
        <taxon>Stenosarchaea group</taxon>
        <taxon>Halobacteria</taxon>
        <taxon>Halobacteriales</taxon>
        <taxon>Haloferacaceae</taxon>
        <taxon>Haloprofundus</taxon>
    </lineage>
</organism>
<evidence type="ECO:0000313" key="2">
    <source>
        <dbReference type="Proteomes" id="UP000054387"/>
    </source>
</evidence>
<dbReference type="RefSeq" id="WP_058582830.1">
    <property type="nucleotide sequence ID" value="NZ_LOPU01000030.1"/>
</dbReference>
<sequence length="115" mass="12935">MAPVTMPPVEAAKRIFTRLGYTVSGEGTELRAEHKWRTVHVTAVADDDTMRRVLADGGRDNGTPLRCFVTWDEHADSLCQRLERTARTYEWAIISVADGETNDYRVIREDAQAVA</sequence>
<protein>
    <submittedName>
        <fullName evidence="1">Uncharacterized protein</fullName>
    </submittedName>
</protein>
<keyword evidence="2" id="KW-1185">Reference proteome</keyword>
<comment type="caution">
    <text evidence="1">The sequence shown here is derived from an EMBL/GenBank/DDBJ whole genome shotgun (WGS) entry which is preliminary data.</text>
</comment>
<proteinExistence type="predicted"/>
<gene>
    <name evidence="1" type="ORF">AUR64_17880</name>
</gene>
<evidence type="ECO:0000313" key="1">
    <source>
        <dbReference type="EMBL" id="KTG08546.1"/>
    </source>
</evidence>
<dbReference type="Proteomes" id="UP000054387">
    <property type="component" value="Unassembled WGS sequence"/>
</dbReference>
<reference evidence="1 2" key="1">
    <citation type="submission" date="2015-12" db="EMBL/GenBank/DDBJ databases">
        <title>Haloprofundus marisrubri gen. nov., sp. nov., an extremely halophilic archaeon isolated from the Discovery deep brine-seawater interface in the Red Sea.</title>
        <authorList>
            <person name="Zhang G."/>
            <person name="Stingl U."/>
            <person name="Rashid M."/>
        </authorList>
    </citation>
    <scope>NUCLEOTIDE SEQUENCE [LARGE SCALE GENOMIC DNA]</scope>
    <source>
        <strain evidence="1 2">SB9</strain>
    </source>
</reference>
<name>A0A0W1R638_9EURY</name>
<accession>A0A0W1R638</accession>
<dbReference type="STRING" id="1514971.AUR64_17880"/>
<dbReference type="EMBL" id="LOPU01000030">
    <property type="protein sequence ID" value="KTG08546.1"/>
    <property type="molecule type" value="Genomic_DNA"/>
</dbReference>
<dbReference type="Pfam" id="PF23429">
    <property type="entry name" value="DUF7116"/>
    <property type="match status" value="1"/>
</dbReference>